<evidence type="ECO:0000313" key="3">
    <source>
        <dbReference type="EMBL" id="CAF2291351.1"/>
    </source>
</evidence>
<feature type="coiled-coil region" evidence="1">
    <location>
        <begin position="5"/>
        <end position="39"/>
    </location>
</feature>
<dbReference type="EMBL" id="HG994358">
    <property type="protein sequence ID" value="CAF2291351.1"/>
    <property type="molecule type" value="Genomic_DNA"/>
</dbReference>
<evidence type="ECO:0000256" key="1">
    <source>
        <dbReference type="SAM" id="Coils"/>
    </source>
</evidence>
<proteinExistence type="predicted"/>
<accession>A0A817B8U4</accession>
<sequence>MYRTTRGAEQRRLQCLQDIQNLQEEIKLLQISNEKLNGVGLDDMSFTELASLGSIPVNTRTGSDEGFRIVDEQLDNVGAHEEITTKQIFEYDLMGGPDWTQRIEKEDLAYQSLLAGRRVALRNKAREFRLSPPETQPWRSDDPERLKMDIDSLEMEKERLRLFNQRMLGKELDGMSYSELFVFSFEISGAIMKVVSMKKIKRDEEMGKTKRPRPSVNKKNTTFVFILTRIFLVCSCSRRSSSCYRFPTSKTLLTLFFFLFGSPFFFDLLENHYRKLNGEGLNGLSYSELSSIENMLNQGLVVVEEQTDKAYYDFATMQIVESDVMGMDWTDKLEKEDLAYQARLSRRRTAVRNKSRELRLSPQDSQQEHGHDHEELMLTIESLKIEKKRLLLLSQRMIGKELDGMSYAELYVLGFDITRALMNVMQEMDKIKHAARVSKFFSLLAMNPDGFPTGNLSTTGKEFVGRSTADDQVESLKEAMANINLADLTQEELRDLHKKLLSFHEKLAQRAEVCIASGSLHASDKLLQ</sequence>
<protein>
    <submittedName>
        <fullName evidence="3">(rape) hypothetical protein</fullName>
    </submittedName>
</protein>
<reference evidence="3" key="1">
    <citation type="submission" date="2021-01" db="EMBL/GenBank/DDBJ databases">
        <authorList>
            <consortium name="Genoscope - CEA"/>
            <person name="William W."/>
        </authorList>
    </citation>
    <scope>NUCLEOTIDE SEQUENCE</scope>
</reference>
<gene>
    <name evidence="3" type="ORF">DARMORV10_A04P27080.1</name>
</gene>
<dbReference type="Proteomes" id="UP001295469">
    <property type="component" value="Chromosome A04"/>
</dbReference>
<keyword evidence="1" id="KW-0175">Coiled coil</keyword>
<organism evidence="3">
    <name type="scientific">Brassica napus</name>
    <name type="common">Rape</name>
    <dbReference type="NCBI Taxonomy" id="3708"/>
    <lineage>
        <taxon>Eukaryota</taxon>
        <taxon>Viridiplantae</taxon>
        <taxon>Streptophyta</taxon>
        <taxon>Embryophyta</taxon>
        <taxon>Tracheophyta</taxon>
        <taxon>Spermatophyta</taxon>
        <taxon>Magnoliopsida</taxon>
        <taxon>eudicotyledons</taxon>
        <taxon>Gunneridae</taxon>
        <taxon>Pentapetalae</taxon>
        <taxon>rosids</taxon>
        <taxon>malvids</taxon>
        <taxon>Brassicales</taxon>
        <taxon>Brassicaceae</taxon>
        <taxon>Brassiceae</taxon>
        <taxon>Brassica</taxon>
    </lineage>
</organism>
<evidence type="ECO:0000256" key="2">
    <source>
        <dbReference type="SAM" id="MobiDB-lite"/>
    </source>
</evidence>
<name>A0A817B8U4_BRANA</name>
<dbReference type="AlphaFoldDB" id="A0A817B8U4"/>
<feature type="region of interest" description="Disordered" evidence="2">
    <location>
        <begin position="353"/>
        <end position="373"/>
    </location>
</feature>